<dbReference type="EMBL" id="CP044620">
    <property type="protein sequence ID" value="QRD86266.1"/>
    <property type="molecule type" value="Genomic_DNA"/>
</dbReference>
<dbReference type="VEuPathDB" id="FungiDB:AFLA_005564"/>
<protein>
    <submittedName>
        <fullName evidence="1">Uncharacterized protein</fullName>
    </submittedName>
</protein>
<gene>
    <name evidence="1" type="ORF">F9C07_7114</name>
</gene>
<dbReference type="AlphaFoldDB" id="A0A7U2MM93"/>
<dbReference type="VEuPathDB" id="FungiDB:F9C07_7114"/>
<accession>A0A7U2MM93</accession>
<sequence>MAHLSTTLFPLGNNARAQSLTVSLKVPFKDCLGMRSGDPETLSRPRPWFWISVNTGLSRHYFPDRTENKVLYGNDHEQDDPSYHAIVPLGRVMAAYNTPSYTCTYLNASRPSSAEDIEIAAEDATFEFEVDSTNGLFNCLNNK</sequence>
<dbReference type="Proteomes" id="UP000596276">
    <property type="component" value="Chromosome 3"/>
</dbReference>
<evidence type="ECO:0000313" key="2">
    <source>
        <dbReference type="Proteomes" id="UP000596276"/>
    </source>
</evidence>
<organism evidence="1 2">
    <name type="scientific">Aspergillus flavus (strain ATCC 200026 / FGSC A1120 / IAM 13836 / NRRL 3357 / JCM 12722 / SRRC 167)</name>
    <dbReference type="NCBI Taxonomy" id="332952"/>
    <lineage>
        <taxon>Eukaryota</taxon>
        <taxon>Fungi</taxon>
        <taxon>Dikarya</taxon>
        <taxon>Ascomycota</taxon>
        <taxon>Pezizomycotina</taxon>
        <taxon>Eurotiomycetes</taxon>
        <taxon>Eurotiomycetidae</taxon>
        <taxon>Eurotiales</taxon>
        <taxon>Aspergillaceae</taxon>
        <taxon>Aspergillus</taxon>
        <taxon>Aspergillus subgen. Circumdati</taxon>
    </lineage>
</organism>
<reference evidence="2" key="1">
    <citation type="journal article" date="2021" name="G3 (Bethesda)">
        <title>Chromosome assembled and annotated genome sequence of Aspergillus flavus NRRL 3357.</title>
        <authorList>
            <person name="Skerker J.M."/>
            <person name="Pianalto K.M."/>
            <person name="Mondo S.J."/>
            <person name="Yang K."/>
            <person name="Arkin A.P."/>
            <person name="Keller N.P."/>
            <person name="Grigoriev I.V."/>
            <person name="Louise Glass N.L."/>
        </authorList>
    </citation>
    <scope>NUCLEOTIDE SEQUENCE [LARGE SCALE GENOMIC DNA]</scope>
    <source>
        <strain evidence="2">ATCC 200026 / FGSC A1120 / IAM 13836 / NRRL 3357 / JCM 12722 / SRRC 167</strain>
    </source>
</reference>
<proteinExistence type="predicted"/>
<evidence type="ECO:0000313" key="1">
    <source>
        <dbReference type="EMBL" id="QRD86266.1"/>
    </source>
</evidence>
<keyword evidence="2" id="KW-1185">Reference proteome</keyword>
<name>A0A7U2MM93_ASPFN</name>